<evidence type="ECO:0000256" key="1">
    <source>
        <dbReference type="ARBA" id="ARBA00023186"/>
    </source>
</evidence>
<dbReference type="SUPFAM" id="SSF54236">
    <property type="entry name" value="Ubiquitin-like"/>
    <property type="match status" value="1"/>
</dbReference>
<feature type="region of interest" description="Disordered" evidence="3">
    <location>
        <begin position="234"/>
        <end position="274"/>
    </location>
</feature>
<dbReference type="InterPro" id="IPR000626">
    <property type="entry name" value="Ubiquitin-like_dom"/>
</dbReference>
<dbReference type="STRING" id="43335.A0A4U5QA29"/>
<keyword evidence="1" id="KW-0143">Chaperone</keyword>
<dbReference type="FunFam" id="3.10.20.90:FF:000298">
    <property type="entry name" value="BAG family molecular chaperone regulator 1"/>
    <property type="match status" value="1"/>
</dbReference>
<organism evidence="6">
    <name type="scientific">Populus alba</name>
    <name type="common">White poplar</name>
    <dbReference type="NCBI Taxonomy" id="43335"/>
    <lineage>
        <taxon>Eukaryota</taxon>
        <taxon>Viridiplantae</taxon>
        <taxon>Streptophyta</taxon>
        <taxon>Embryophyta</taxon>
        <taxon>Tracheophyta</taxon>
        <taxon>Spermatophyta</taxon>
        <taxon>Magnoliopsida</taxon>
        <taxon>eudicotyledons</taxon>
        <taxon>Gunneridae</taxon>
        <taxon>Pentapetalae</taxon>
        <taxon>rosids</taxon>
        <taxon>fabids</taxon>
        <taxon>Malpighiales</taxon>
        <taxon>Salicaceae</taxon>
        <taxon>Saliceae</taxon>
        <taxon>Populus</taxon>
    </lineage>
</organism>
<feature type="compositionally biased region" description="Polar residues" evidence="3">
    <location>
        <begin position="234"/>
        <end position="254"/>
    </location>
</feature>
<feature type="region of interest" description="Disordered" evidence="3">
    <location>
        <begin position="326"/>
        <end position="357"/>
    </location>
</feature>
<dbReference type="Gene3D" id="1.20.58.120">
    <property type="entry name" value="BAG domain"/>
    <property type="match status" value="1"/>
</dbReference>
<feature type="compositionally biased region" description="Low complexity" evidence="3">
    <location>
        <begin position="326"/>
        <end position="345"/>
    </location>
</feature>
<dbReference type="GO" id="GO:0051087">
    <property type="term" value="F:protein-folding chaperone binding"/>
    <property type="evidence" value="ECO:0007669"/>
    <property type="project" value="InterPro"/>
</dbReference>
<dbReference type="SMART" id="SM00264">
    <property type="entry name" value="BAG"/>
    <property type="match status" value="1"/>
</dbReference>
<evidence type="ECO:0000259" key="4">
    <source>
        <dbReference type="PROSITE" id="PS50053"/>
    </source>
</evidence>
<feature type="domain" description="BAG" evidence="5">
    <location>
        <begin position="147"/>
        <end position="225"/>
    </location>
</feature>
<feature type="domain" description="Ubiquitin-like" evidence="4">
    <location>
        <begin position="52"/>
        <end position="122"/>
    </location>
</feature>
<sequence length="357" mass="39681">MMRMKTAKTTGLSQMNGGSAGGGAGGEWEVRPGGMLVQKRSPDSDRTSIPPPTIRVKVKYGSTHHEINISSQATFGELKKMLSGPTGLHHQDQKLIYKDKERDSKAFLDISGVKDKSKMVLVEDPISQEKRFLEMRKNAKMEKASKSISEISFEVDRLAGQVSALESVITKGGKVAEKTVLNLIELLMNQLLKLDGIMVDGDVKLQRKMQVKRVQRCVETLDMLKIKNSMANENGEQIKNPMPNGNGNHAPTQQQHHKHSNGQKLAPIQERQPRYTNGRSLIPIQEEQPRHSFDNLPIHKQEQPPRHSASGAVVVTTQWETFDSTPALVPVPSTSTSTPATNNAADHQPKFPWDFFN</sequence>
<dbReference type="EMBL" id="RCHU01000331">
    <property type="protein sequence ID" value="TKS07204.1"/>
    <property type="molecule type" value="Genomic_DNA"/>
</dbReference>
<accession>A0A4U5QA29</accession>
<reference evidence="6" key="1">
    <citation type="submission" date="2018-10" db="EMBL/GenBank/DDBJ databases">
        <title>Population genomic analysis revealed the cold adaptation of white poplar.</title>
        <authorList>
            <person name="Liu Y.-J."/>
        </authorList>
    </citation>
    <scope>NUCLEOTIDE SEQUENCE [LARGE SCALE GENOMIC DNA]</scope>
    <source>
        <strain evidence="6">PAL-ZL1</strain>
    </source>
</reference>
<dbReference type="PANTHER" id="PTHR12329:SF11">
    <property type="entry name" value="BAG FAMILY MOLECULAR CHAPERONE REGULATOR 1"/>
    <property type="match status" value="1"/>
</dbReference>
<dbReference type="InterPro" id="IPR036533">
    <property type="entry name" value="BAG_dom_sf"/>
</dbReference>
<dbReference type="Pfam" id="PF02179">
    <property type="entry name" value="BAG"/>
    <property type="match status" value="1"/>
</dbReference>
<comment type="caution">
    <text evidence="6">The sequence shown here is derived from an EMBL/GenBank/DDBJ whole genome shotgun (WGS) entry which is preliminary data.</text>
</comment>
<name>A0A4U5QA29_POPAL</name>
<dbReference type="GO" id="GO:0000774">
    <property type="term" value="F:adenyl-nucleotide exchange factor activity"/>
    <property type="evidence" value="ECO:0007669"/>
    <property type="project" value="TreeGrafter"/>
</dbReference>
<dbReference type="PROSITE" id="PS51035">
    <property type="entry name" value="BAG"/>
    <property type="match status" value="1"/>
</dbReference>
<dbReference type="InterPro" id="IPR039773">
    <property type="entry name" value="BAG_chaperone_regulator"/>
</dbReference>
<dbReference type="GO" id="GO:0050821">
    <property type="term" value="P:protein stabilization"/>
    <property type="evidence" value="ECO:0007669"/>
    <property type="project" value="TreeGrafter"/>
</dbReference>
<feature type="region of interest" description="Disordered" evidence="3">
    <location>
        <begin position="1"/>
        <end position="30"/>
    </location>
</feature>
<evidence type="ECO:0000259" key="5">
    <source>
        <dbReference type="PROSITE" id="PS51035"/>
    </source>
</evidence>
<dbReference type="Pfam" id="PF00240">
    <property type="entry name" value="ubiquitin"/>
    <property type="match status" value="1"/>
</dbReference>
<evidence type="ECO:0000256" key="2">
    <source>
        <dbReference type="ARBA" id="ARBA00058673"/>
    </source>
</evidence>
<dbReference type="AlphaFoldDB" id="A0A4U5QA29"/>
<dbReference type="InterPro" id="IPR029071">
    <property type="entry name" value="Ubiquitin-like_domsf"/>
</dbReference>
<comment type="function">
    <text evidence="2">Co-chaperone that regulates diverse cellular pathways, such as programmed cell death and stress responses.</text>
</comment>
<dbReference type="PANTHER" id="PTHR12329">
    <property type="entry name" value="BCL2-ASSOCIATED ATHANOGENE"/>
    <property type="match status" value="1"/>
</dbReference>
<dbReference type="PROSITE" id="PS50053">
    <property type="entry name" value="UBIQUITIN_2"/>
    <property type="match status" value="1"/>
</dbReference>
<proteinExistence type="predicted"/>
<protein>
    <submittedName>
        <fullName evidence="6">BAG family molecular chaperone regulator 1-like</fullName>
    </submittedName>
</protein>
<feature type="compositionally biased region" description="Polar residues" evidence="3">
    <location>
        <begin position="7"/>
        <end position="16"/>
    </location>
</feature>
<dbReference type="Gene3D" id="3.10.20.90">
    <property type="entry name" value="Phosphatidylinositol 3-kinase Catalytic Subunit, Chain A, domain 1"/>
    <property type="match status" value="1"/>
</dbReference>
<dbReference type="SUPFAM" id="SSF63491">
    <property type="entry name" value="BAG domain"/>
    <property type="match status" value="1"/>
</dbReference>
<dbReference type="InterPro" id="IPR003103">
    <property type="entry name" value="BAG_domain"/>
</dbReference>
<evidence type="ECO:0000313" key="6">
    <source>
        <dbReference type="EMBL" id="TKS07204.1"/>
    </source>
</evidence>
<gene>
    <name evidence="6" type="ORF">D5086_0000115360</name>
</gene>
<dbReference type="CDD" id="cd17054">
    <property type="entry name" value="Ubl_AtBAG1_like"/>
    <property type="match status" value="1"/>
</dbReference>
<evidence type="ECO:0000256" key="3">
    <source>
        <dbReference type="SAM" id="MobiDB-lite"/>
    </source>
</evidence>
<dbReference type="GO" id="GO:0005737">
    <property type="term" value="C:cytoplasm"/>
    <property type="evidence" value="ECO:0007669"/>
    <property type="project" value="TreeGrafter"/>
</dbReference>